<evidence type="ECO:0000313" key="4">
    <source>
        <dbReference type="EMBL" id="KAJ7705438.1"/>
    </source>
</evidence>
<dbReference type="InterPro" id="IPR036291">
    <property type="entry name" value="NAD(P)-bd_dom_sf"/>
</dbReference>
<sequence>MAEPGTPQLVWLITGTSSGFGSALVAAVLARGDRVIATARDPARIQHLEGDPNVCVRQLDVTAGAEALRAIVAEAAGVWGRLDVVVNNAGAGFPGLLEEGGSDLLRKQFAVNFFGVMDVVAASLPHLRAQKSGTVVVVGSRSAWKPEIPGLGPYASSKAAIASLAETLTAELAPLAIRVLLLEPGAFRTNIYANSFAGRAIPDYDALRTLSATRFASVSGTERGDPAKAMAAVVDVVRGEGVAQGRPWPGRLTLGEDAEADVRAKCKRVLDGMDEWSDVVRGVNFDA</sequence>
<evidence type="ECO:0000256" key="2">
    <source>
        <dbReference type="ARBA" id="ARBA00023002"/>
    </source>
</evidence>
<keyword evidence="2" id="KW-0560">Oxidoreductase</keyword>
<dbReference type="EMBL" id="JARKIE010000008">
    <property type="protein sequence ID" value="KAJ7705438.1"/>
    <property type="molecule type" value="Genomic_DNA"/>
</dbReference>
<dbReference type="PANTHER" id="PTHR43976:SF16">
    <property type="entry name" value="SHORT-CHAIN DEHYDROGENASE_REDUCTASE FAMILY PROTEIN"/>
    <property type="match status" value="1"/>
</dbReference>
<name>A0AAD7M8A3_MYCRO</name>
<dbReference type="GO" id="GO:0016491">
    <property type="term" value="F:oxidoreductase activity"/>
    <property type="evidence" value="ECO:0007669"/>
    <property type="project" value="UniProtKB-KW"/>
</dbReference>
<comment type="similarity">
    <text evidence="1 3">Belongs to the short-chain dehydrogenases/reductases (SDR) family.</text>
</comment>
<dbReference type="PANTHER" id="PTHR43976">
    <property type="entry name" value="SHORT CHAIN DEHYDROGENASE"/>
    <property type="match status" value="1"/>
</dbReference>
<dbReference type="PRINTS" id="PR00081">
    <property type="entry name" value="GDHRDH"/>
</dbReference>
<accession>A0AAD7M8A3</accession>
<protein>
    <recommendedName>
        <fullName evidence="6">NAD(P)-binding protein</fullName>
    </recommendedName>
</protein>
<comment type="caution">
    <text evidence="4">The sequence shown here is derived from an EMBL/GenBank/DDBJ whole genome shotgun (WGS) entry which is preliminary data.</text>
</comment>
<dbReference type="AlphaFoldDB" id="A0AAD7M8A3"/>
<gene>
    <name evidence="4" type="ORF">B0H17DRAFT_668050</name>
</gene>
<dbReference type="Gene3D" id="3.40.50.720">
    <property type="entry name" value="NAD(P)-binding Rossmann-like Domain"/>
    <property type="match status" value="1"/>
</dbReference>
<dbReference type="SUPFAM" id="SSF51735">
    <property type="entry name" value="NAD(P)-binding Rossmann-fold domains"/>
    <property type="match status" value="1"/>
</dbReference>
<evidence type="ECO:0000256" key="1">
    <source>
        <dbReference type="ARBA" id="ARBA00006484"/>
    </source>
</evidence>
<dbReference type="InterPro" id="IPR051911">
    <property type="entry name" value="SDR_oxidoreductase"/>
</dbReference>
<keyword evidence="5" id="KW-1185">Reference proteome</keyword>
<dbReference type="PRINTS" id="PR00080">
    <property type="entry name" value="SDRFAMILY"/>
</dbReference>
<dbReference type="InterPro" id="IPR002347">
    <property type="entry name" value="SDR_fam"/>
</dbReference>
<dbReference type="Proteomes" id="UP001221757">
    <property type="component" value="Unassembled WGS sequence"/>
</dbReference>
<proteinExistence type="inferred from homology"/>
<evidence type="ECO:0008006" key="6">
    <source>
        <dbReference type="Google" id="ProtNLM"/>
    </source>
</evidence>
<reference evidence="4" key="1">
    <citation type="submission" date="2023-03" db="EMBL/GenBank/DDBJ databases">
        <title>Massive genome expansion in bonnet fungi (Mycena s.s.) driven by repeated elements and novel gene families across ecological guilds.</title>
        <authorList>
            <consortium name="Lawrence Berkeley National Laboratory"/>
            <person name="Harder C.B."/>
            <person name="Miyauchi S."/>
            <person name="Viragh M."/>
            <person name="Kuo A."/>
            <person name="Thoen E."/>
            <person name="Andreopoulos B."/>
            <person name="Lu D."/>
            <person name="Skrede I."/>
            <person name="Drula E."/>
            <person name="Henrissat B."/>
            <person name="Morin E."/>
            <person name="Kohler A."/>
            <person name="Barry K."/>
            <person name="LaButti K."/>
            <person name="Morin E."/>
            <person name="Salamov A."/>
            <person name="Lipzen A."/>
            <person name="Mereny Z."/>
            <person name="Hegedus B."/>
            <person name="Baldrian P."/>
            <person name="Stursova M."/>
            <person name="Weitz H."/>
            <person name="Taylor A."/>
            <person name="Grigoriev I.V."/>
            <person name="Nagy L.G."/>
            <person name="Martin F."/>
            <person name="Kauserud H."/>
        </authorList>
    </citation>
    <scope>NUCLEOTIDE SEQUENCE</scope>
    <source>
        <strain evidence="4">CBHHK067</strain>
    </source>
</reference>
<evidence type="ECO:0000313" key="5">
    <source>
        <dbReference type="Proteomes" id="UP001221757"/>
    </source>
</evidence>
<dbReference type="Pfam" id="PF00106">
    <property type="entry name" value="adh_short"/>
    <property type="match status" value="1"/>
</dbReference>
<dbReference type="CDD" id="cd05374">
    <property type="entry name" value="17beta-HSD-like_SDR_c"/>
    <property type="match status" value="1"/>
</dbReference>
<organism evidence="4 5">
    <name type="scientific">Mycena rosella</name>
    <name type="common">Pink bonnet</name>
    <name type="synonym">Agaricus rosellus</name>
    <dbReference type="NCBI Taxonomy" id="1033263"/>
    <lineage>
        <taxon>Eukaryota</taxon>
        <taxon>Fungi</taxon>
        <taxon>Dikarya</taxon>
        <taxon>Basidiomycota</taxon>
        <taxon>Agaricomycotina</taxon>
        <taxon>Agaricomycetes</taxon>
        <taxon>Agaricomycetidae</taxon>
        <taxon>Agaricales</taxon>
        <taxon>Marasmiineae</taxon>
        <taxon>Mycenaceae</taxon>
        <taxon>Mycena</taxon>
    </lineage>
</organism>
<evidence type="ECO:0000256" key="3">
    <source>
        <dbReference type="RuleBase" id="RU000363"/>
    </source>
</evidence>